<feature type="transmembrane region" description="Helical" evidence="5">
    <location>
        <begin position="558"/>
        <end position="581"/>
    </location>
</feature>
<dbReference type="InterPro" id="IPR028798">
    <property type="entry name" value="TPC2"/>
</dbReference>
<feature type="domain" description="Ion transport" evidence="6">
    <location>
        <begin position="443"/>
        <end position="749"/>
    </location>
</feature>
<gene>
    <name evidence="7" type="primary">105315490</name>
</gene>
<evidence type="ECO:0000256" key="2">
    <source>
        <dbReference type="ARBA" id="ARBA00022692"/>
    </source>
</evidence>
<feature type="transmembrane region" description="Helical" evidence="5">
    <location>
        <begin position="630"/>
        <end position="649"/>
    </location>
</feature>
<keyword evidence="8" id="KW-1185">Reference proteome</keyword>
<evidence type="ECO:0000256" key="1">
    <source>
        <dbReference type="ARBA" id="ARBA00004141"/>
    </source>
</evidence>
<feature type="transmembrane region" description="Helical" evidence="5">
    <location>
        <begin position="302"/>
        <end position="326"/>
    </location>
</feature>
<feature type="transmembrane region" description="Helical" evidence="5">
    <location>
        <begin position="111"/>
        <end position="133"/>
    </location>
</feature>
<evidence type="ECO:0000313" key="8">
    <source>
        <dbReference type="Proteomes" id="UP000007879"/>
    </source>
</evidence>
<dbReference type="AlphaFoldDB" id="A0A1X7T0J8"/>
<feature type="transmembrane region" description="Helical" evidence="5">
    <location>
        <begin position="601"/>
        <end position="618"/>
    </location>
</feature>
<dbReference type="EnsemblMetazoa" id="Aqu2.1.07859_001">
    <property type="protein sequence ID" value="Aqu2.1.07859_001"/>
    <property type="gene ID" value="Aqu2.1.07859"/>
</dbReference>
<feature type="domain" description="Ion transport" evidence="6">
    <location>
        <begin position="108"/>
        <end position="322"/>
    </location>
</feature>
<dbReference type="STRING" id="400682.A0A1X7T0J8"/>
<feature type="transmembrane region" description="Helical" evidence="5">
    <location>
        <begin position="154"/>
        <end position="176"/>
    </location>
</feature>
<dbReference type="GO" id="GO:0022832">
    <property type="term" value="F:voltage-gated channel activity"/>
    <property type="evidence" value="ECO:0007669"/>
    <property type="project" value="InterPro"/>
</dbReference>
<reference evidence="7" key="2">
    <citation type="submission" date="2017-05" db="UniProtKB">
        <authorList>
            <consortium name="EnsemblMetazoa"/>
        </authorList>
    </citation>
    <scope>IDENTIFICATION</scope>
</reference>
<sequence>MNTQEAEDPRATERIPLCSNNNDKLVAECAILDAFHHEPTADGLKDKWRLKVIASYHSVFFKTLLRVAAFGLLLLPLGEVQSSFTKSTNYLKNEEASVSPIGFWTFWTIELFLILILTVDVFIRGWILLYFCWPCCRDNQSGTEKNLVFKPFQYITYVIYVVTLALTWTILFMSAANPHLNALILVRQIIRPVFLIIQVTMLKKALWAMFHAYTTVVLIGLFVLFFLVPLFFMIIGFAAFPHLLQSTHFDKEHYVADPDTVNEGKTYFNSSAEAYWNLIVYISTANSPDFATPAYDRDRLSFLFFGIYYFLEGYLILKVLTAGYAIEFNNFIEESMQQTYEHRTESFEIAYEKSKDSKGKLVCSTIEKYATKLSLVNEDEFKNLVKDSNISDQQNLDRDKFVDILFDIVHKTKKPFNDLENVEYKICKCCCRQLKVLIVFIYIFSLVIALVQFITLTCLLIIDYNDSFTEPHSPLAIASLAFSILLVGEFFLRAALLFIKTYFHFKKSFANETTLCAKEITLRAKFFFYLGKVSKRVILCYCKWFFCGHCLRFNKSRLIFFIELFDLLLVLALIFLGFWHADCLNEGTYQDCDTLPVLIDMIQATIIIIVFRMIRMLAEIPLFGMIIKSLIRVLVVLVPFLLLGYLFYYEFAVIGMAIFRVVNLNDTEAAAECDTYEKLKYQPYNFEDFGSTLVLLWNLMIVNNWHVIVEAYVRRTSIYSRIYFVIWWVFSETVLNGILLGYLIETVSVTKTGLEDAVKINL</sequence>
<dbReference type="GO" id="GO:0075509">
    <property type="term" value="P:endocytosis involved in viral entry into host cell"/>
    <property type="evidence" value="ECO:0007669"/>
    <property type="project" value="TreeGrafter"/>
</dbReference>
<feature type="transmembrane region" description="Helical" evidence="5">
    <location>
        <begin position="694"/>
        <end position="713"/>
    </location>
</feature>
<dbReference type="GO" id="GO:0019722">
    <property type="term" value="P:calcium-mediated signaling"/>
    <property type="evidence" value="ECO:0007669"/>
    <property type="project" value="TreeGrafter"/>
</dbReference>
<dbReference type="OrthoDB" id="416585at2759"/>
<protein>
    <recommendedName>
        <fullName evidence="6">Ion transport domain-containing protein</fullName>
    </recommendedName>
</protein>
<dbReference type="Pfam" id="PF00520">
    <property type="entry name" value="Ion_trans"/>
    <property type="match status" value="2"/>
</dbReference>
<dbReference type="Proteomes" id="UP000007879">
    <property type="component" value="Unassembled WGS sequence"/>
</dbReference>
<dbReference type="GO" id="GO:0097682">
    <property type="term" value="F:intracellularly phosphatidylinositol-3,5-bisphosphate-gated monatomic cation channel activity"/>
    <property type="evidence" value="ECO:0007669"/>
    <property type="project" value="TreeGrafter"/>
</dbReference>
<accession>A0A1X7T0J8</accession>
<keyword evidence="4 5" id="KW-0472">Membrane</keyword>
<dbReference type="EnsemblMetazoa" id="XM_011410170.1">
    <property type="protein sequence ID" value="XP_011408472.1"/>
    <property type="gene ID" value="LOC105315490"/>
</dbReference>
<comment type="subcellular location">
    <subcellularLocation>
        <location evidence="1">Membrane</location>
        <topology evidence="1">Multi-pass membrane protein</topology>
    </subcellularLocation>
</comment>
<evidence type="ECO:0000256" key="4">
    <source>
        <dbReference type="ARBA" id="ARBA00023136"/>
    </source>
</evidence>
<dbReference type="InParanoid" id="A0A1X7T0J8"/>
<dbReference type="PANTHER" id="PTHR46768">
    <property type="entry name" value="TWO PORE CALCIUM CHANNEL PROTEIN 2"/>
    <property type="match status" value="1"/>
</dbReference>
<proteinExistence type="predicted"/>
<dbReference type="GO" id="GO:0005765">
    <property type="term" value="C:lysosomal membrane"/>
    <property type="evidence" value="ECO:0007669"/>
    <property type="project" value="InterPro"/>
</dbReference>
<feature type="transmembrane region" description="Helical" evidence="5">
    <location>
        <begin position="59"/>
        <end position="78"/>
    </location>
</feature>
<evidence type="ECO:0000256" key="5">
    <source>
        <dbReference type="SAM" id="Phobius"/>
    </source>
</evidence>
<evidence type="ECO:0000259" key="6">
    <source>
        <dbReference type="Pfam" id="PF00520"/>
    </source>
</evidence>
<feature type="transmembrane region" description="Helical" evidence="5">
    <location>
        <begin position="214"/>
        <end position="240"/>
    </location>
</feature>
<dbReference type="Gene3D" id="1.10.287.70">
    <property type="match status" value="2"/>
</dbReference>
<name>A0A1X7T0J8_AMPQE</name>
<feature type="transmembrane region" description="Helical" evidence="5">
    <location>
        <begin position="182"/>
        <end position="202"/>
    </location>
</feature>
<keyword evidence="2 5" id="KW-0812">Transmembrane</keyword>
<dbReference type="GO" id="GO:0015280">
    <property type="term" value="F:ligand-gated sodium channel activity"/>
    <property type="evidence" value="ECO:0007669"/>
    <property type="project" value="TreeGrafter"/>
</dbReference>
<keyword evidence="3 5" id="KW-1133">Transmembrane helix</keyword>
<organism evidence="7">
    <name type="scientific">Amphimedon queenslandica</name>
    <name type="common">Sponge</name>
    <dbReference type="NCBI Taxonomy" id="400682"/>
    <lineage>
        <taxon>Eukaryota</taxon>
        <taxon>Metazoa</taxon>
        <taxon>Porifera</taxon>
        <taxon>Demospongiae</taxon>
        <taxon>Heteroscleromorpha</taxon>
        <taxon>Haplosclerida</taxon>
        <taxon>Niphatidae</taxon>
        <taxon>Amphimedon</taxon>
    </lineage>
</organism>
<reference evidence="8" key="1">
    <citation type="journal article" date="2010" name="Nature">
        <title>The Amphimedon queenslandica genome and the evolution of animal complexity.</title>
        <authorList>
            <person name="Srivastava M."/>
            <person name="Simakov O."/>
            <person name="Chapman J."/>
            <person name="Fahey B."/>
            <person name="Gauthier M.E."/>
            <person name="Mitros T."/>
            <person name="Richards G.S."/>
            <person name="Conaco C."/>
            <person name="Dacre M."/>
            <person name="Hellsten U."/>
            <person name="Larroux C."/>
            <person name="Putnam N.H."/>
            <person name="Stanke M."/>
            <person name="Adamska M."/>
            <person name="Darling A."/>
            <person name="Degnan S.M."/>
            <person name="Oakley T.H."/>
            <person name="Plachetzki D.C."/>
            <person name="Zhai Y."/>
            <person name="Adamski M."/>
            <person name="Calcino A."/>
            <person name="Cummins S.F."/>
            <person name="Goodstein D.M."/>
            <person name="Harris C."/>
            <person name="Jackson D.J."/>
            <person name="Leys S.P."/>
            <person name="Shu S."/>
            <person name="Woodcroft B.J."/>
            <person name="Vervoort M."/>
            <person name="Kosik K.S."/>
            <person name="Manning G."/>
            <person name="Degnan B.M."/>
            <person name="Rokhsar D.S."/>
        </authorList>
    </citation>
    <scope>NUCLEOTIDE SEQUENCE [LARGE SCALE GENOMIC DNA]</scope>
</reference>
<dbReference type="InterPro" id="IPR005821">
    <property type="entry name" value="Ion_trans_dom"/>
</dbReference>
<evidence type="ECO:0000256" key="3">
    <source>
        <dbReference type="ARBA" id="ARBA00022989"/>
    </source>
</evidence>
<feature type="transmembrane region" description="Helical" evidence="5">
    <location>
        <begin position="474"/>
        <end position="499"/>
    </location>
</feature>
<dbReference type="PANTHER" id="PTHR46768:SF1">
    <property type="entry name" value="TWO PORE CHANNEL PROTEIN 2"/>
    <property type="match status" value="1"/>
</dbReference>
<feature type="transmembrane region" description="Helical" evidence="5">
    <location>
        <begin position="725"/>
        <end position="744"/>
    </location>
</feature>
<dbReference type="KEGG" id="aqu:105315490"/>
<feature type="transmembrane region" description="Helical" evidence="5">
    <location>
        <begin position="436"/>
        <end position="462"/>
    </location>
</feature>
<dbReference type="eggNOG" id="KOG2301">
    <property type="taxonomic scope" value="Eukaryota"/>
</dbReference>
<evidence type="ECO:0000313" key="7">
    <source>
        <dbReference type="EnsemblMetazoa" id="Aqu2.1.07859_001"/>
    </source>
</evidence>